<dbReference type="EMBL" id="JBICBT010000431">
    <property type="protein sequence ID" value="KAL3113909.1"/>
    <property type="molecule type" value="Genomic_DNA"/>
</dbReference>
<reference evidence="2 3" key="1">
    <citation type="submission" date="2024-10" db="EMBL/GenBank/DDBJ databases">
        <authorList>
            <person name="Kim D."/>
        </authorList>
    </citation>
    <scope>NUCLEOTIDE SEQUENCE [LARGE SCALE GENOMIC DNA]</scope>
    <source>
        <strain evidence="2">BH-2024</strain>
    </source>
</reference>
<sequence>MSSSSSSPFAPSMEDGEISESPSENEIPLCQRGRVKRRGKDLEALGLIDAEAREVPERKPPHCSVCGLSGHRKGTKICPFYSGGGNKIRSSTPIQELEAERIGRPTNRRAVAARKPSPKVAKRATKESSLYSGLPRPDTSGLVRLSKDGQAGTSGFRENPVVPLREEIRGLQSAIDALTEEVCALRRAIPPVLTGGNATPLGRRRGRQQRSSSSEEEPKKPCRRHFYR</sequence>
<keyword evidence="3" id="KW-1185">Reference proteome</keyword>
<evidence type="ECO:0000313" key="2">
    <source>
        <dbReference type="EMBL" id="KAL3113909.1"/>
    </source>
</evidence>
<dbReference type="Proteomes" id="UP001620626">
    <property type="component" value="Unassembled WGS sequence"/>
</dbReference>
<organism evidence="2 3">
    <name type="scientific">Heterodera trifolii</name>
    <dbReference type="NCBI Taxonomy" id="157864"/>
    <lineage>
        <taxon>Eukaryota</taxon>
        <taxon>Metazoa</taxon>
        <taxon>Ecdysozoa</taxon>
        <taxon>Nematoda</taxon>
        <taxon>Chromadorea</taxon>
        <taxon>Rhabditida</taxon>
        <taxon>Tylenchina</taxon>
        <taxon>Tylenchomorpha</taxon>
        <taxon>Tylenchoidea</taxon>
        <taxon>Heteroderidae</taxon>
        <taxon>Heteroderinae</taxon>
        <taxon>Heterodera</taxon>
    </lineage>
</organism>
<dbReference type="AlphaFoldDB" id="A0ABD2LFF2"/>
<protein>
    <recommendedName>
        <fullName evidence="4">Zinc knuckle domain-containing protein</fullName>
    </recommendedName>
</protein>
<evidence type="ECO:0000256" key="1">
    <source>
        <dbReference type="SAM" id="MobiDB-lite"/>
    </source>
</evidence>
<feature type="region of interest" description="Disordered" evidence="1">
    <location>
        <begin position="190"/>
        <end position="228"/>
    </location>
</feature>
<feature type="compositionally biased region" description="Low complexity" evidence="1">
    <location>
        <begin position="19"/>
        <end position="28"/>
    </location>
</feature>
<feature type="region of interest" description="Disordered" evidence="1">
    <location>
        <begin position="109"/>
        <end position="158"/>
    </location>
</feature>
<accession>A0ABD2LFF2</accession>
<feature type="region of interest" description="Disordered" evidence="1">
    <location>
        <begin position="1"/>
        <end position="35"/>
    </location>
</feature>
<evidence type="ECO:0008006" key="4">
    <source>
        <dbReference type="Google" id="ProtNLM"/>
    </source>
</evidence>
<gene>
    <name evidence="2" type="ORF">niasHT_012326</name>
</gene>
<name>A0ABD2LFF2_9BILA</name>
<comment type="caution">
    <text evidence="2">The sequence shown here is derived from an EMBL/GenBank/DDBJ whole genome shotgun (WGS) entry which is preliminary data.</text>
</comment>
<proteinExistence type="predicted"/>
<evidence type="ECO:0000313" key="3">
    <source>
        <dbReference type="Proteomes" id="UP001620626"/>
    </source>
</evidence>